<dbReference type="SUPFAM" id="SSF53323">
    <property type="entry name" value="Pyruvate-ferredoxin oxidoreductase, PFOR, domain III"/>
    <property type="match status" value="1"/>
</dbReference>
<organism evidence="3 4">
    <name type="scientific">Peptoclostridium acidaminophilum DSM 3953</name>
    <dbReference type="NCBI Taxonomy" id="1286171"/>
    <lineage>
        <taxon>Bacteria</taxon>
        <taxon>Bacillati</taxon>
        <taxon>Bacillota</taxon>
        <taxon>Clostridia</taxon>
        <taxon>Peptostreptococcales</taxon>
        <taxon>Peptoclostridiaceae</taxon>
        <taxon>Peptoclostridium</taxon>
    </lineage>
</organism>
<dbReference type="Gene3D" id="3.40.920.10">
    <property type="entry name" value="Pyruvate-ferredoxin oxidoreductase, PFOR, domain III"/>
    <property type="match status" value="1"/>
</dbReference>
<accession>W8TPJ8</accession>
<dbReference type="AlphaFoldDB" id="W8TPJ8"/>
<dbReference type="PANTHER" id="PTHR43854:SF1">
    <property type="entry name" value="INDOLEPYRUVATE OXIDOREDUCTASE SUBUNIT IORB"/>
    <property type="match status" value="1"/>
</dbReference>
<feature type="domain" description="Pyruvate/ketoisovalerate oxidoreductase catalytic" evidence="2">
    <location>
        <begin position="12"/>
        <end position="188"/>
    </location>
</feature>
<name>W8TPJ8_PEPAC</name>
<dbReference type="OrthoDB" id="9789125at2"/>
<reference evidence="3 4" key="1">
    <citation type="journal article" date="2014" name="Genome Announc.">
        <title>Complete Genome Sequence of Amino Acid-Utilizing Eubacterium acidaminophilum al-2 (DSM 3953).</title>
        <authorList>
            <person name="Poehlein A."/>
            <person name="Andreesen J.R."/>
            <person name="Daniel R."/>
        </authorList>
    </citation>
    <scope>NUCLEOTIDE SEQUENCE [LARGE SCALE GENOMIC DNA]</scope>
    <source>
        <strain evidence="3 4">DSM 3953</strain>
        <plasmid evidence="4">Plasmid EAL2_808p</plasmid>
    </source>
</reference>
<sequence length="194" mass="21005">MKAYNIMLAGVGGQGLVLTTSIICSAAFYAGYDVKSNDIIGLSQRGGKVWGSVRLGEKIYSPNIPPGDADFLVALEPLEADRWKGSLKKEGILIVNTGEIAPAHVAAEKAEYPADIIERLSTSYRLYAIDAASEGKKLGSAKVANLFLIGVLANHMEIPIEAWHAAIRENVPAGFIDMNIRAFDIGYEMHDQRE</sequence>
<dbReference type="GO" id="GO:0043805">
    <property type="term" value="F:indolepyruvate ferredoxin oxidoreductase activity"/>
    <property type="evidence" value="ECO:0007669"/>
    <property type="project" value="UniProtKB-EC"/>
</dbReference>
<gene>
    <name evidence="3" type="primary">iorB1</name>
    <name evidence="3" type="ORF">EAL2_808p05490</name>
</gene>
<keyword evidence="3" id="KW-0670">Pyruvate</keyword>
<keyword evidence="4" id="KW-1185">Reference proteome</keyword>
<evidence type="ECO:0000256" key="1">
    <source>
        <dbReference type="ARBA" id="ARBA00023002"/>
    </source>
</evidence>
<dbReference type="eggNOG" id="COG1014">
    <property type="taxonomic scope" value="Bacteria"/>
</dbReference>
<evidence type="ECO:0000313" key="3">
    <source>
        <dbReference type="EMBL" id="AHM58052.1"/>
    </source>
</evidence>
<dbReference type="Pfam" id="PF01558">
    <property type="entry name" value="POR"/>
    <property type="match status" value="1"/>
</dbReference>
<keyword evidence="1 3" id="KW-0560">Oxidoreductase</keyword>
<geneLocation type="plasmid" evidence="3 4">
    <name>EAL2_808p</name>
</geneLocation>
<dbReference type="Proteomes" id="UP000019591">
    <property type="component" value="Plasmid EAL2_808p"/>
</dbReference>
<proteinExistence type="predicted"/>
<dbReference type="PANTHER" id="PTHR43854">
    <property type="entry name" value="INDOLEPYRUVATE OXIDOREDUCTASE SUBUNIT IORB"/>
    <property type="match status" value="1"/>
</dbReference>
<protein>
    <submittedName>
        <fullName evidence="3">Indolepyruvate oxidoreductase subunit IorB</fullName>
        <ecNumber evidence="3">1.2.7.8</ecNumber>
    </submittedName>
</protein>
<dbReference type="EMBL" id="CP007453">
    <property type="protein sequence ID" value="AHM58052.1"/>
    <property type="molecule type" value="Genomic_DNA"/>
</dbReference>
<dbReference type="InterPro" id="IPR019752">
    <property type="entry name" value="Pyrv/ketoisovalerate_OxRed_cat"/>
</dbReference>
<evidence type="ECO:0000313" key="4">
    <source>
        <dbReference type="Proteomes" id="UP000019591"/>
    </source>
</evidence>
<dbReference type="InterPro" id="IPR052198">
    <property type="entry name" value="IorB_Oxidoreductase"/>
</dbReference>
<evidence type="ECO:0000259" key="2">
    <source>
        <dbReference type="Pfam" id="PF01558"/>
    </source>
</evidence>
<dbReference type="InterPro" id="IPR002869">
    <property type="entry name" value="Pyrv_flavodox_OxRed_cen"/>
</dbReference>
<dbReference type="HOGENOM" id="CLU_087284_1_1_9"/>
<keyword evidence="3" id="KW-0614">Plasmid</keyword>
<dbReference type="PATRIC" id="fig|1286171.3.peg.2733"/>
<dbReference type="EC" id="1.2.7.8" evidence="3"/>
<dbReference type="KEGG" id="eac:EAL2_808p05490"/>